<evidence type="ECO:0000313" key="2">
    <source>
        <dbReference type="EMBL" id="KAJ1346190.1"/>
    </source>
</evidence>
<keyword evidence="3" id="KW-1185">Reference proteome</keyword>
<dbReference type="PANTHER" id="PTHR22943">
    <property type="entry name" value="7-TRANSMEMBRANE DOMAIN RECEPTOR C.ELEGANS"/>
    <property type="match status" value="1"/>
</dbReference>
<feature type="transmembrane region" description="Helical" evidence="1">
    <location>
        <begin position="189"/>
        <end position="211"/>
    </location>
</feature>
<name>A0AAD5LVE8_PARTN</name>
<dbReference type="Proteomes" id="UP001196413">
    <property type="component" value="Unassembled WGS sequence"/>
</dbReference>
<dbReference type="EMBL" id="JAHQIW010000141">
    <property type="protein sequence ID" value="KAJ1346190.1"/>
    <property type="molecule type" value="Genomic_DNA"/>
</dbReference>
<keyword evidence="1" id="KW-0812">Transmembrane</keyword>
<keyword evidence="1" id="KW-1133">Transmembrane helix</keyword>
<sequence>MSAFVFVEVCGYICGAVSAVANGVFLSIIHRNASRHLSQYKLSLTLIAFSDIAVSTFFLLCQPCILVDGQIILAVLLGPSTFIHHVLASLCFVVFIFIFVLCTLQVATPFLFRVFAHKENKTSCQVSYILITAAIVGLIIVAPLVFLCFQTANNNTKKFDHFQRVVKEFSKHEETPQFVTYELDAVGKVWLIFLALACSVGCLTVAMSSVLSSGVISCAKLLKYSSARSGEIANSIIVTAFSTTVLVIVPLTLFAVFAVFDKPMFGYSIPLFLGAAFFPIFNPFLIIFNVRNFRKNFLTIVSKPKNIGPISYLSSEH</sequence>
<gene>
    <name evidence="2" type="ORF">KIN20_000916</name>
</gene>
<dbReference type="PANTHER" id="PTHR22943:SF248">
    <property type="entry name" value="SEVEN TM RECEPTOR"/>
    <property type="match status" value="1"/>
</dbReference>
<evidence type="ECO:0000256" key="1">
    <source>
        <dbReference type="SAM" id="Phobius"/>
    </source>
</evidence>
<feature type="transmembrane region" description="Helical" evidence="1">
    <location>
        <begin position="265"/>
        <end position="288"/>
    </location>
</feature>
<comment type="caution">
    <text evidence="2">The sequence shown here is derived from an EMBL/GenBank/DDBJ whole genome shotgun (WGS) entry which is preliminary data.</text>
</comment>
<accession>A0AAD5LVE8</accession>
<dbReference type="Gene3D" id="1.20.1070.10">
    <property type="entry name" value="Rhodopsin 7-helix transmembrane proteins"/>
    <property type="match status" value="1"/>
</dbReference>
<dbReference type="SUPFAM" id="SSF81321">
    <property type="entry name" value="Family A G protein-coupled receptor-like"/>
    <property type="match status" value="1"/>
</dbReference>
<evidence type="ECO:0000313" key="3">
    <source>
        <dbReference type="Proteomes" id="UP001196413"/>
    </source>
</evidence>
<reference evidence="2" key="1">
    <citation type="submission" date="2021-06" db="EMBL/GenBank/DDBJ databases">
        <title>Parelaphostrongylus tenuis whole genome reference sequence.</title>
        <authorList>
            <person name="Garwood T.J."/>
            <person name="Larsen P.A."/>
            <person name="Fountain-Jones N.M."/>
            <person name="Garbe J.R."/>
            <person name="Macchietto M.G."/>
            <person name="Kania S.A."/>
            <person name="Gerhold R.W."/>
            <person name="Richards J.E."/>
            <person name="Wolf T.M."/>
        </authorList>
    </citation>
    <scope>NUCLEOTIDE SEQUENCE</scope>
    <source>
        <strain evidence="2">MNPRO001-30</strain>
        <tissue evidence="2">Meninges</tissue>
    </source>
</reference>
<feature type="transmembrane region" description="Helical" evidence="1">
    <location>
        <begin position="232"/>
        <end position="259"/>
    </location>
</feature>
<dbReference type="AlphaFoldDB" id="A0AAD5LVE8"/>
<feature type="transmembrane region" description="Helical" evidence="1">
    <location>
        <begin position="6"/>
        <end position="30"/>
    </location>
</feature>
<feature type="transmembrane region" description="Helical" evidence="1">
    <location>
        <begin position="128"/>
        <end position="152"/>
    </location>
</feature>
<feature type="transmembrane region" description="Helical" evidence="1">
    <location>
        <begin position="86"/>
        <end position="116"/>
    </location>
</feature>
<protein>
    <submittedName>
        <fullName evidence="2">Uncharacterized protein</fullName>
    </submittedName>
</protein>
<dbReference type="Pfam" id="PF10326">
    <property type="entry name" value="7TM_GPCR_Str"/>
    <property type="match status" value="1"/>
</dbReference>
<dbReference type="InterPro" id="IPR019428">
    <property type="entry name" value="7TM_GPCR_serpentine_rcpt_Str"/>
</dbReference>
<feature type="transmembrane region" description="Helical" evidence="1">
    <location>
        <begin position="42"/>
        <end position="66"/>
    </location>
</feature>
<organism evidence="2 3">
    <name type="scientific">Parelaphostrongylus tenuis</name>
    <name type="common">Meningeal worm</name>
    <dbReference type="NCBI Taxonomy" id="148309"/>
    <lineage>
        <taxon>Eukaryota</taxon>
        <taxon>Metazoa</taxon>
        <taxon>Ecdysozoa</taxon>
        <taxon>Nematoda</taxon>
        <taxon>Chromadorea</taxon>
        <taxon>Rhabditida</taxon>
        <taxon>Rhabditina</taxon>
        <taxon>Rhabditomorpha</taxon>
        <taxon>Strongyloidea</taxon>
        <taxon>Metastrongylidae</taxon>
        <taxon>Parelaphostrongylus</taxon>
    </lineage>
</organism>
<proteinExistence type="predicted"/>
<keyword evidence="1" id="KW-0472">Membrane</keyword>